<keyword evidence="3" id="KW-1185">Reference proteome</keyword>
<organism evidence="2 3">
    <name type="scientific">Luedemannella flava</name>
    <dbReference type="NCBI Taxonomy" id="349316"/>
    <lineage>
        <taxon>Bacteria</taxon>
        <taxon>Bacillati</taxon>
        <taxon>Actinomycetota</taxon>
        <taxon>Actinomycetes</taxon>
        <taxon>Micromonosporales</taxon>
        <taxon>Micromonosporaceae</taxon>
        <taxon>Luedemannella</taxon>
    </lineage>
</organism>
<feature type="domain" description="SCO6045-like C-terminal" evidence="1">
    <location>
        <begin position="7"/>
        <end position="91"/>
    </location>
</feature>
<proteinExistence type="predicted"/>
<name>A0ABP4XU51_9ACTN</name>
<evidence type="ECO:0000313" key="2">
    <source>
        <dbReference type="EMBL" id="GAA1791187.1"/>
    </source>
</evidence>
<dbReference type="Proteomes" id="UP001500218">
    <property type="component" value="Unassembled WGS sequence"/>
</dbReference>
<reference evidence="3" key="1">
    <citation type="journal article" date="2019" name="Int. J. Syst. Evol. Microbiol.">
        <title>The Global Catalogue of Microorganisms (GCM) 10K type strain sequencing project: providing services to taxonomists for standard genome sequencing and annotation.</title>
        <authorList>
            <consortium name="The Broad Institute Genomics Platform"/>
            <consortium name="The Broad Institute Genome Sequencing Center for Infectious Disease"/>
            <person name="Wu L."/>
            <person name="Ma J."/>
        </authorList>
    </citation>
    <scope>NUCLEOTIDE SEQUENCE [LARGE SCALE GENOMIC DNA]</scope>
    <source>
        <strain evidence="3">JCM 13250</strain>
    </source>
</reference>
<protein>
    <recommendedName>
        <fullName evidence="1">SCO6045-like C-terminal domain-containing protein</fullName>
    </recommendedName>
</protein>
<evidence type="ECO:0000313" key="3">
    <source>
        <dbReference type="Proteomes" id="UP001500218"/>
    </source>
</evidence>
<comment type="caution">
    <text evidence="2">The sequence shown here is derived from an EMBL/GenBank/DDBJ whole genome shotgun (WGS) entry which is preliminary data.</text>
</comment>
<dbReference type="Pfam" id="PF26136">
    <property type="entry name" value="SCO6045_C"/>
    <property type="match status" value="1"/>
</dbReference>
<dbReference type="InterPro" id="IPR058711">
    <property type="entry name" value="SCO6045-like_C"/>
</dbReference>
<dbReference type="EMBL" id="BAAALT010000028">
    <property type="protein sequence ID" value="GAA1791187.1"/>
    <property type="molecule type" value="Genomic_DNA"/>
</dbReference>
<accession>A0ABP4XU51</accession>
<evidence type="ECO:0000259" key="1">
    <source>
        <dbReference type="Pfam" id="PF26136"/>
    </source>
</evidence>
<gene>
    <name evidence="2" type="ORF">GCM10009682_11480</name>
</gene>
<dbReference type="RefSeq" id="WP_344126991.1">
    <property type="nucleotide sequence ID" value="NZ_BAAALT010000028.1"/>
</dbReference>
<sequence length="153" mass="16521">MSREDLARAQAALVAALVAGAAPPPGFDPTGVRAAAAALLRKRAGEVAGAWPVLAASFGSRWTVTFGRWAATRPTRGSLRDGWDLARQLRAGGALSLAGLEELAVREVRWRYRPGGEARRRRLPAVRRLRGVTVVQVLGRVRVRRARPARGRS</sequence>